<dbReference type="HOGENOM" id="CLU_2318165_0_0_5"/>
<dbReference type="Proteomes" id="UP000031368">
    <property type="component" value="Chromosome"/>
</dbReference>
<accession>A0A0B4X7D0</accession>
<gene>
    <name evidence="1" type="ORF">RGR602_CH03331</name>
</gene>
<evidence type="ECO:0000313" key="2">
    <source>
        <dbReference type="Proteomes" id="UP000031368"/>
    </source>
</evidence>
<dbReference type="KEGG" id="rga:RGR602_CH03331"/>
<evidence type="ECO:0000313" key="1">
    <source>
        <dbReference type="EMBL" id="AJD42640.1"/>
    </source>
</evidence>
<reference evidence="1 2" key="1">
    <citation type="submission" date="2013-11" db="EMBL/GenBank/DDBJ databases">
        <title>Complete genome sequence of Rhizobium gallicum bv. gallicum R602.</title>
        <authorList>
            <person name="Bustos P."/>
            <person name="Santamaria R.I."/>
            <person name="Lozano L."/>
            <person name="Acosta J.L."/>
            <person name="Ormeno-Orrillo E."/>
            <person name="Rogel M.A."/>
            <person name="Romero D."/>
            <person name="Cevallos M.A."/>
            <person name="Martinez-Romero E."/>
            <person name="Gonzalez V."/>
        </authorList>
    </citation>
    <scope>NUCLEOTIDE SEQUENCE [LARGE SCALE GENOMIC DNA]</scope>
    <source>
        <strain evidence="1 2">R602</strain>
    </source>
</reference>
<keyword evidence="2" id="KW-1185">Reference proteome</keyword>
<protein>
    <submittedName>
        <fullName evidence="1">Uncharacterized protein</fullName>
    </submittedName>
</protein>
<sequence>MRIVFDASGRIWYEDRSMLGLVGVTAVKHVQQHQYVADRLTILGALSTDFSTFGAGVLVVRRTQQHEMRRGPADFRASHHEGEVVFLDVGASHFERQTG</sequence>
<name>A0A0B4X7D0_9HYPH</name>
<organism evidence="1 2">
    <name type="scientific">Rhizobium gallicum bv. gallicum R602sp</name>
    <dbReference type="NCBI Taxonomy" id="1041138"/>
    <lineage>
        <taxon>Bacteria</taxon>
        <taxon>Pseudomonadati</taxon>
        <taxon>Pseudomonadota</taxon>
        <taxon>Alphaproteobacteria</taxon>
        <taxon>Hyphomicrobiales</taxon>
        <taxon>Rhizobiaceae</taxon>
        <taxon>Rhizobium/Agrobacterium group</taxon>
        <taxon>Rhizobium</taxon>
    </lineage>
</organism>
<dbReference type="AlphaFoldDB" id="A0A0B4X7D0"/>
<dbReference type="EMBL" id="CP006877">
    <property type="protein sequence ID" value="AJD42640.1"/>
    <property type="molecule type" value="Genomic_DNA"/>
</dbReference>
<proteinExistence type="predicted"/>